<dbReference type="Proteomes" id="UP000053271">
    <property type="component" value="Unassembled WGS sequence"/>
</dbReference>
<evidence type="ECO:0000313" key="2">
    <source>
        <dbReference type="EMBL" id="KUN37888.1"/>
    </source>
</evidence>
<comment type="caution">
    <text evidence="2">The sequence shown here is derived from an EMBL/GenBank/DDBJ whole genome shotgun (WGS) entry which is preliminary data.</text>
</comment>
<dbReference type="Pfam" id="PF10138">
    <property type="entry name" value="vWA-TerF-like"/>
    <property type="match status" value="1"/>
</dbReference>
<name>A0A117QNE1_9ACTN</name>
<dbReference type="CDD" id="cd00198">
    <property type="entry name" value="vWFA"/>
    <property type="match status" value="1"/>
</dbReference>
<dbReference type="SMART" id="SM00327">
    <property type="entry name" value="VWA"/>
    <property type="match status" value="1"/>
</dbReference>
<feature type="domain" description="VWFA" evidence="1">
    <location>
        <begin position="23"/>
        <end position="195"/>
    </location>
</feature>
<dbReference type="EMBL" id="LMWS01000018">
    <property type="protein sequence ID" value="KUN37888.1"/>
    <property type="molecule type" value="Genomic_DNA"/>
</dbReference>
<evidence type="ECO:0000259" key="1">
    <source>
        <dbReference type="PROSITE" id="PS50234"/>
    </source>
</evidence>
<dbReference type="PROSITE" id="PS50234">
    <property type="entry name" value="VWFA"/>
    <property type="match status" value="1"/>
</dbReference>
<sequence>MVSLMKKAATSLEKDGLAGHRAAVHLVLDHSSSMLEYYRSGAMQRLAEQVLALSANLDDDGRVPLTYFATDAEPSTVVSLNSYAGVINRTHERARWGGTNYAAAMDFVRLEHQGSDTPALVVFQTDGDPDSREAAENALRRAATEPLFFVFVGFGYRVNFLRRLDLLTGRLVDNAAFFPAPDPSRVTDEELYAAITGPYAKWLREARAAGVVQ</sequence>
<reference evidence="2 3" key="1">
    <citation type="submission" date="2015-10" db="EMBL/GenBank/DDBJ databases">
        <title>Draft genome sequence of Streptomyces longwoodensis DSM 41677, type strain for the species Streptomyces longwoodensis.</title>
        <authorList>
            <person name="Ruckert C."/>
            <person name="Winkler A."/>
            <person name="Kalinowski J."/>
            <person name="Kampfer P."/>
            <person name="Glaeser S."/>
        </authorList>
    </citation>
    <scope>NUCLEOTIDE SEQUENCE [LARGE SCALE GENOMIC DNA]</scope>
    <source>
        <strain evidence="2 3">DSM 41677</strain>
    </source>
</reference>
<proteinExistence type="predicted"/>
<dbReference type="AlphaFoldDB" id="A0A117QNE1"/>
<dbReference type="STRING" id="68231.AQJ30_15825"/>
<accession>A0A117QNE1</accession>
<gene>
    <name evidence="2" type="ORF">AQJ30_15825</name>
</gene>
<dbReference type="InterPro" id="IPR002035">
    <property type="entry name" value="VWF_A"/>
</dbReference>
<organism evidence="2 3">
    <name type="scientific">Streptomyces longwoodensis</name>
    <dbReference type="NCBI Taxonomy" id="68231"/>
    <lineage>
        <taxon>Bacteria</taxon>
        <taxon>Bacillati</taxon>
        <taxon>Actinomycetota</taxon>
        <taxon>Actinomycetes</taxon>
        <taxon>Kitasatosporales</taxon>
        <taxon>Streptomycetaceae</taxon>
        <taxon>Streptomyces</taxon>
    </lineage>
</organism>
<dbReference type="InterPro" id="IPR036465">
    <property type="entry name" value="vWFA_dom_sf"/>
</dbReference>
<dbReference type="SUPFAM" id="SSF53300">
    <property type="entry name" value="vWA-like"/>
    <property type="match status" value="1"/>
</dbReference>
<dbReference type="Gene3D" id="3.40.50.410">
    <property type="entry name" value="von Willebrand factor, type A domain"/>
    <property type="match status" value="1"/>
</dbReference>
<protein>
    <submittedName>
        <fullName evidence="2">Toxic cation resistance protein</fullName>
    </submittedName>
</protein>
<dbReference type="InterPro" id="IPR019303">
    <property type="entry name" value="vWA_TerF_C"/>
</dbReference>
<keyword evidence="3" id="KW-1185">Reference proteome</keyword>
<evidence type="ECO:0000313" key="3">
    <source>
        <dbReference type="Proteomes" id="UP000053271"/>
    </source>
</evidence>